<sequence>MSIFSARSLSAIALSVFAFITVAHAASTEMSHDMAMSMPMENHMAAEIYHGQGVVKKTTADSISIAHKPITALNWPAMTMTFSLPESGSLPVVKAGDAVDFTFSQQAEGYQLASVTPTK</sequence>
<dbReference type="InterPro" id="IPR021647">
    <property type="entry name" value="CusF_Ec"/>
</dbReference>
<dbReference type="RefSeq" id="WP_309875631.1">
    <property type="nucleotide sequence ID" value="NZ_CP133838.1"/>
</dbReference>
<keyword evidence="3" id="KW-1185">Reference proteome</keyword>
<name>A0ABY9S724_9ENTR</name>
<evidence type="ECO:0000313" key="2">
    <source>
        <dbReference type="EMBL" id="WMY73300.1"/>
    </source>
</evidence>
<reference evidence="2 3" key="1">
    <citation type="submission" date="2023-09" db="EMBL/GenBank/DDBJ databases">
        <title>Buttiauxella selenatireducens sp. nov., isolated from the rhizosphere of Cardamine hupingshanesis.</title>
        <authorList>
            <person name="Zhang S."/>
            <person name="Xu Z."/>
            <person name="Wang H."/>
            <person name="Guo Y."/>
        </authorList>
    </citation>
    <scope>NUCLEOTIDE SEQUENCE [LARGE SCALE GENOMIC DNA]</scope>
    <source>
        <strain evidence="2 3">R73</strain>
    </source>
</reference>
<dbReference type="Gene3D" id="2.40.50.320">
    <property type="entry name" value="Copper binding periplasmic protein CusF"/>
    <property type="match status" value="1"/>
</dbReference>
<proteinExistence type="predicted"/>
<dbReference type="Proteomes" id="UP001246690">
    <property type="component" value="Chromosome"/>
</dbReference>
<keyword evidence="1" id="KW-0732">Signal</keyword>
<evidence type="ECO:0000313" key="3">
    <source>
        <dbReference type="Proteomes" id="UP001246690"/>
    </source>
</evidence>
<protein>
    <submittedName>
        <fullName evidence="2">Copper-binding protein</fullName>
    </submittedName>
</protein>
<organism evidence="2 3">
    <name type="scientific">Buttiauxella selenatireducens</name>
    <dbReference type="NCBI Taxonomy" id="3073902"/>
    <lineage>
        <taxon>Bacteria</taxon>
        <taxon>Pseudomonadati</taxon>
        <taxon>Pseudomonadota</taxon>
        <taxon>Gammaproteobacteria</taxon>
        <taxon>Enterobacterales</taxon>
        <taxon>Enterobacteriaceae</taxon>
        <taxon>Buttiauxella</taxon>
    </lineage>
</organism>
<feature type="chain" id="PRO_5045387746" evidence="1">
    <location>
        <begin position="26"/>
        <end position="119"/>
    </location>
</feature>
<dbReference type="EMBL" id="CP133838">
    <property type="protein sequence ID" value="WMY73300.1"/>
    <property type="molecule type" value="Genomic_DNA"/>
</dbReference>
<dbReference type="Pfam" id="PF11604">
    <property type="entry name" value="CusF_Ec"/>
    <property type="match status" value="1"/>
</dbReference>
<accession>A0ABY9S724</accession>
<evidence type="ECO:0000256" key="1">
    <source>
        <dbReference type="SAM" id="SignalP"/>
    </source>
</evidence>
<feature type="signal peptide" evidence="1">
    <location>
        <begin position="1"/>
        <end position="25"/>
    </location>
</feature>
<gene>
    <name evidence="2" type="ORF">RHD99_17835</name>
</gene>
<dbReference type="InterPro" id="IPR042230">
    <property type="entry name" value="CusF_sf"/>
</dbReference>